<dbReference type="GO" id="GO:0005829">
    <property type="term" value="C:cytosol"/>
    <property type="evidence" value="ECO:0007669"/>
    <property type="project" value="TreeGrafter"/>
</dbReference>
<dbReference type="Gene3D" id="3.40.50.150">
    <property type="entry name" value="Vaccinia Virus protein VP39"/>
    <property type="match status" value="1"/>
</dbReference>
<accession>A0A7R9FWZ7</accession>
<keyword evidence="2 3" id="KW-0808">Transferase</keyword>
<dbReference type="InterPro" id="IPR030374">
    <property type="entry name" value="PABS"/>
</dbReference>
<proteinExistence type="inferred from homology"/>
<dbReference type="InterPro" id="IPR035246">
    <property type="entry name" value="Spermidine_synt_N"/>
</dbReference>
<dbReference type="EMBL" id="OC000782">
    <property type="protein sequence ID" value="CAD7258299.1"/>
    <property type="molecule type" value="Genomic_DNA"/>
</dbReference>
<feature type="domain" description="PABS" evidence="5">
    <location>
        <begin position="360"/>
        <end position="595"/>
    </location>
</feature>
<dbReference type="SUPFAM" id="SSF53335">
    <property type="entry name" value="S-adenosyl-L-methionine-dependent methyltransferases"/>
    <property type="match status" value="1"/>
</dbReference>
<reference evidence="6" key="1">
    <citation type="submission" date="2020-11" db="EMBL/GenBank/DDBJ databases">
        <authorList>
            <person name="Tran Van P."/>
        </authorList>
    </citation>
    <scope>NUCLEOTIDE SEQUENCE</scope>
</reference>
<protein>
    <recommendedName>
        <fullName evidence="5">PABS domain-containing protein</fullName>
    </recommendedName>
</protein>
<dbReference type="Gene3D" id="2.30.140.10">
    <property type="entry name" value="Spermidine synthase, tetramerisation domain"/>
    <property type="match status" value="1"/>
</dbReference>
<evidence type="ECO:0000259" key="5">
    <source>
        <dbReference type="PROSITE" id="PS51006"/>
    </source>
</evidence>
<evidence type="ECO:0000256" key="3">
    <source>
        <dbReference type="PROSITE-ProRule" id="PRU00354"/>
    </source>
</evidence>
<name>A0A7R9FWZ7_TIMSH</name>
<comment type="similarity">
    <text evidence="1 4">Belongs to the spermidine/spermine synthase family.</text>
</comment>
<dbReference type="NCBIfam" id="NF002010">
    <property type="entry name" value="PRK00811.1"/>
    <property type="match status" value="1"/>
</dbReference>
<dbReference type="PANTHER" id="PTHR11558:SF11">
    <property type="entry name" value="SPERMIDINE SYNTHASE"/>
    <property type="match status" value="1"/>
</dbReference>
<dbReference type="NCBIfam" id="TIGR00417">
    <property type="entry name" value="speE"/>
    <property type="match status" value="1"/>
</dbReference>
<dbReference type="InterPro" id="IPR030373">
    <property type="entry name" value="PABS_CS"/>
</dbReference>
<dbReference type="Pfam" id="PF17284">
    <property type="entry name" value="Spermine_synt_N"/>
    <property type="match status" value="1"/>
</dbReference>
<dbReference type="CDD" id="cd02440">
    <property type="entry name" value="AdoMet_MTases"/>
    <property type="match status" value="1"/>
</dbReference>
<dbReference type="FunFam" id="3.40.50.150:FF:000013">
    <property type="entry name" value="Spermidine synthase"/>
    <property type="match status" value="1"/>
</dbReference>
<keyword evidence="3" id="KW-0620">Polyamine biosynthesis</keyword>
<dbReference type="HAMAP" id="MF_00198">
    <property type="entry name" value="Spermidine_synth"/>
    <property type="match status" value="1"/>
</dbReference>
<dbReference type="InterPro" id="IPR037163">
    <property type="entry name" value="Spermidine_synt_N_sf"/>
</dbReference>
<evidence type="ECO:0000256" key="2">
    <source>
        <dbReference type="ARBA" id="ARBA00022679"/>
    </source>
</evidence>
<sequence length="649" mass="73843">MGKAEKYMAIQGKLKSFEKHKYGRDCSCTYVVLSMVVVDPTANTSWSSYSSLRDGAEVPPSTLGCNPYVQCSSRATVVQGGTLVLFCLGDTLFEYYYYYYYNHYYYYYYYNHYYYYYYNHYYYYYTFGCPQLTSSTGEEQATAMATPLRSGASVTKFKHCVLTQLQVTQTKQCKDDYHEFLELGLSTVFLGGTPNRVLSKCSRNKSTAAGLYGLLAYNQVDRNVAEEAISIFCGHLWYMFEHLVPLPLFDPAVQEEAKQIMVIAIKKTCRESSPPPKQQKHLQIPPHEIYNWADKIEDFITMNSIVFFNSLKIPPDFLDFDPLTWREREDFSKGLTTVDSLRVVSYVAEREVRGMNGLKKGWFSELSSLWPGISQSLEVCEVLHSEKSDFQDILVLQTKNHGRALVLDGIIQCTEFDEFAYQEMIAFLPLCSHPNPKKVLIVGGGDGGVAREVAKHPAVETIFQVEIDSRVIEVSKKFLPFMSVGYSSPKLSLFVEDGFKFMMQHKEEFDVIITDSSDPVGPAVSLFQPSYFKLMRDALKPGGVVCSQAGTVWANLEHVAQTLEHCRSVFNVAAFAHAAVPTYPSGQIGFVLGSLNSETNFKEPTWECKDEDLKVRYYSSNIHRSAFVLPRFVEEVFRCNKTTSMNNKH</sequence>
<gene>
    <name evidence="6" type="ORF">TSIB3V08_LOCUS2537</name>
</gene>
<dbReference type="GO" id="GO:0004766">
    <property type="term" value="F:spermidine synthase activity"/>
    <property type="evidence" value="ECO:0007669"/>
    <property type="project" value="TreeGrafter"/>
</dbReference>
<dbReference type="AlphaFoldDB" id="A0A7R9FWZ7"/>
<dbReference type="PROSITE" id="PS51006">
    <property type="entry name" value="PABS_2"/>
    <property type="match status" value="1"/>
</dbReference>
<dbReference type="Pfam" id="PF01564">
    <property type="entry name" value="Spermine_synth"/>
    <property type="match status" value="1"/>
</dbReference>
<evidence type="ECO:0000256" key="4">
    <source>
        <dbReference type="RuleBase" id="RU003836"/>
    </source>
</evidence>
<evidence type="ECO:0000313" key="6">
    <source>
        <dbReference type="EMBL" id="CAD7258299.1"/>
    </source>
</evidence>
<dbReference type="InterPro" id="IPR001045">
    <property type="entry name" value="Spermi_synthase"/>
</dbReference>
<dbReference type="GO" id="GO:0008295">
    <property type="term" value="P:spermidine biosynthetic process"/>
    <property type="evidence" value="ECO:0007669"/>
    <property type="project" value="TreeGrafter"/>
</dbReference>
<dbReference type="PANTHER" id="PTHR11558">
    <property type="entry name" value="SPERMIDINE/SPERMINE SYNTHASE"/>
    <property type="match status" value="1"/>
</dbReference>
<feature type="active site" description="Proton acceptor" evidence="3">
    <location>
        <position position="515"/>
    </location>
</feature>
<dbReference type="PROSITE" id="PS01330">
    <property type="entry name" value="PABS_1"/>
    <property type="match status" value="1"/>
</dbReference>
<organism evidence="6">
    <name type="scientific">Timema shepardi</name>
    <name type="common">Walking stick</name>
    <dbReference type="NCBI Taxonomy" id="629360"/>
    <lineage>
        <taxon>Eukaryota</taxon>
        <taxon>Metazoa</taxon>
        <taxon>Ecdysozoa</taxon>
        <taxon>Arthropoda</taxon>
        <taxon>Hexapoda</taxon>
        <taxon>Insecta</taxon>
        <taxon>Pterygota</taxon>
        <taxon>Neoptera</taxon>
        <taxon>Polyneoptera</taxon>
        <taxon>Phasmatodea</taxon>
        <taxon>Timematodea</taxon>
        <taxon>Timematoidea</taxon>
        <taxon>Timematidae</taxon>
        <taxon>Timema</taxon>
    </lineage>
</organism>
<dbReference type="InterPro" id="IPR029063">
    <property type="entry name" value="SAM-dependent_MTases_sf"/>
</dbReference>
<evidence type="ECO:0000256" key="1">
    <source>
        <dbReference type="ARBA" id="ARBA00007867"/>
    </source>
</evidence>